<sequence>MHPISSSFGGLGPVTDTESSFPERHLEESEFSSPTEWPTHHDVTRFSTINLDFAQAALPKLQTFQPSNTHLWSQSWVGQSQRLNNRGHIAAQSNSTDHNILHTTFRQATSPVQTEWDLYRAASGSSPLQFHWNPQSALSNPEDDSESIRSMNDSPEEFFPPLSTWAGTHKIRRRSTHRITKPTRLPVGNNLSHSLGLDKRHTHDSSPDLLDFGDTNFFGSHTSHDQLMTPESATTGNFIIPEEDSAEKVDSKRIAHKLSEKSRRNRLTVAIREIQKLLPSETDREDSPLMNECDLLVRPGVPNSKLDVVEMAIGFIRRLKEENIEMAKRVKQYEAAEKAVAECRCRQETTGEKNADSALKAPATEQPTDKATE</sequence>
<keyword evidence="4" id="KW-1185">Reference proteome</keyword>
<evidence type="ECO:0000313" key="4">
    <source>
        <dbReference type="Proteomes" id="UP001302126"/>
    </source>
</evidence>
<dbReference type="GO" id="GO:0046983">
    <property type="term" value="F:protein dimerization activity"/>
    <property type="evidence" value="ECO:0007669"/>
    <property type="project" value="InterPro"/>
</dbReference>
<proteinExistence type="predicted"/>
<feature type="region of interest" description="Disordered" evidence="1">
    <location>
        <begin position="345"/>
        <end position="373"/>
    </location>
</feature>
<dbReference type="Proteomes" id="UP001302126">
    <property type="component" value="Unassembled WGS sequence"/>
</dbReference>
<feature type="domain" description="BHLH" evidence="2">
    <location>
        <begin position="251"/>
        <end position="319"/>
    </location>
</feature>
<dbReference type="Gene3D" id="4.10.280.10">
    <property type="entry name" value="Helix-loop-helix DNA-binding domain"/>
    <property type="match status" value="1"/>
</dbReference>
<reference evidence="3" key="2">
    <citation type="submission" date="2023-05" db="EMBL/GenBank/DDBJ databases">
        <authorList>
            <consortium name="Lawrence Berkeley National Laboratory"/>
            <person name="Steindorff A."/>
            <person name="Hensen N."/>
            <person name="Bonometti L."/>
            <person name="Westerberg I."/>
            <person name="Brannstrom I.O."/>
            <person name="Guillou S."/>
            <person name="Cros-Aarteil S."/>
            <person name="Calhoun S."/>
            <person name="Haridas S."/>
            <person name="Kuo A."/>
            <person name="Mondo S."/>
            <person name="Pangilinan J."/>
            <person name="Riley R."/>
            <person name="Labutti K."/>
            <person name="Andreopoulos B."/>
            <person name="Lipzen A."/>
            <person name="Chen C."/>
            <person name="Yanf M."/>
            <person name="Daum C."/>
            <person name="Ng V."/>
            <person name="Clum A."/>
            <person name="Ohm R."/>
            <person name="Martin F."/>
            <person name="Silar P."/>
            <person name="Natvig D."/>
            <person name="Lalanne C."/>
            <person name="Gautier V."/>
            <person name="Ament-Velasquez S.L."/>
            <person name="Kruys A."/>
            <person name="Hutchinson M.I."/>
            <person name="Powell A.J."/>
            <person name="Barry K."/>
            <person name="Miller A.N."/>
            <person name="Grigoriev I.V."/>
            <person name="Debuchy R."/>
            <person name="Gladieux P."/>
            <person name="Thoren M.H."/>
            <person name="Johannesson H."/>
        </authorList>
    </citation>
    <scope>NUCLEOTIDE SEQUENCE</scope>
    <source>
        <strain evidence="3">PSN309</strain>
    </source>
</reference>
<feature type="compositionally biased region" description="Basic and acidic residues" evidence="1">
    <location>
        <begin position="345"/>
        <end position="355"/>
    </location>
</feature>
<dbReference type="SUPFAM" id="SSF47459">
    <property type="entry name" value="HLH, helix-loop-helix DNA-binding domain"/>
    <property type="match status" value="1"/>
</dbReference>
<comment type="caution">
    <text evidence="3">The sequence shown here is derived from an EMBL/GenBank/DDBJ whole genome shotgun (WGS) entry which is preliminary data.</text>
</comment>
<protein>
    <recommendedName>
        <fullName evidence="2">BHLH domain-containing protein</fullName>
    </recommendedName>
</protein>
<name>A0AAN6WMI3_9PEZI</name>
<feature type="region of interest" description="Disordered" evidence="1">
    <location>
        <begin position="1"/>
        <end position="39"/>
    </location>
</feature>
<organism evidence="3 4">
    <name type="scientific">Podospora australis</name>
    <dbReference type="NCBI Taxonomy" id="1536484"/>
    <lineage>
        <taxon>Eukaryota</taxon>
        <taxon>Fungi</taxon>
        <taxon>Dikarya</taxon>
        <taxon>Ascomycota</taxon>
        <taxon>Pezizomycotina</taxon>
        <taxon>Sordariomycetes</taxon>
        <taxon>Sordariomycetidae</taxon>
        <taxon>Sordariales</taxon>
        <taxon>Podosporaceae</taxon>
        <taxon>Podospora</taxon>
    </lineage>
</organism>
<evidence type="ECO:0000259" key="2">
    <source>
        <dbReference type="PROSITE" id="PS50888"/>
    </source>
</evidence>
<dbReference type="Pfam" id="PF00010">
    <property type="entry name" value="HLH"/>
    <property type="match status" value="1"/>
</dbReference>
<evidence type="ECO:0000256" key="1">
    <source>
        <dbReference type="SAM" id="MobiDB-lite"/>
    </source>
</evidence>
<evidence type="ECO:0000313" key="3">
    <source>
        <dbReference type="EMBL" id="KAK4182882.1"/>
    </source>
</evidence>
<dbReference type="EMBL" id="MU864601">
    <property type="protein sequence ID" value="KAK4182882.1"/>
    <property type="molecule type" value="Genomic_DNA"/>
</dbReference>
<reference evidence="3" key="1">
    <citation type="journal article" date="2023" name="Mol. Phylogenet. Evol.">
        <title>Genome-scale phylogeny and comparative genomics of the fungal order Sordariales.</title>
        <authorList>
            <person name="Hensen N."/>
            <person name="Bonometti L."/>
            <person name="Westerberg I."/>
            <person name="Brannstrom I.O."/>
            <person name="Guillou S."/>
            <person name="Cros-Aarteil S."/>
            <person name="Calhoun S."/>
            <person name="Haridas S."/>
            <person name="Kuo A."/>
            <person name="Mondo S."/>
            <person name="Pangilinan J."/>
            <person name="Riley R."/>
            <person name="LaButti K."/>
            <person name="Andreopoulos B."/>
            <person name="Lipzen A."/>
            <person name="Chen C."/>
            <person name="Yan M."/>
            <person name="Daum C."/>
            <person name="Ng V."/>
            <person name="Clum A."/>
            <person name="Steindorff A."/>
            <person name="Ohm R.A."/>
            <person name="Martin F."/>
            <person name="Silar P."/>
            <person name="Natvig D.O."/>
            <person name="Lalanne C."/>
            <person name="Gautier V."/>
            <person name="Ament-Velasquez S.L."/>
            <person name="Kruys A."/>
            <person name="Hutchinson M.I."/>
            <person name="Powell A.J."/>
            <person name="Barry K."/>
            <person name="Miller A.N."/>
            <person name="Grigoriev I.V."/>
            <person name="Debuchy R."/>
            <person name="Gladieux P."/>
            <person name="Hiltunen Thoren M."/>
            <person name="Johannesson H."/>
        </authorList>
    </citation>
    <scope>NUCLEOTIDE SEQUENCE</scope>
    <source>
        <strain evidence="3">PSN309</strain>
    </source>
</reference>
<dbReference type="AlphaFoldDB" id="A0AAN6WMI3"/>
<dbReference type="PROSITE" id="PS50888">
    <property type="entry name" value="BHLH"/>
    <property type="match status" value="1"/>
</dbReference>
<dbReference type="InterPro" id="IPR011598">
    <property type="entry name" value="bHLH_dom"/>
</dbReference>
<dbReference type="InterPro" id="IPR036638">
    <property type="entry name" value="HLH_DNA-bd_sf"/>
</dbReference>
<accession>A0AAN6WMI3</accession>
<gene>
    <name evidence="3" type="ORF">QBC35DRAFT_139874</name>
</gene>